<dbReference type="InterPro" id="IPR047687">
    <property type="entry name" value="OMA_tautomer-like"/>
</dbReference>
<dbReference type="SUPFAM" id="SSF54506">
    <property type="entry name" value="Diaminopimelate epimerase-like"/>
    <property type="match status" value="2"/>
</dbReference>
<dbReference type="GO" id="GO:0016853">
    <property type="term" value="F:isomerase activity"/>
    <property type="evidence" value="ECO:0007669"/>
    <property type="project" value="UniProtKB-KW"/>
</dbReference>
<dbReference type="RefSeq" id="WP_241793945.1">
    <property type="nucleotide sequence ID" value="NZ_JALBUU010000125.1"/>
</dbReference>
<dbReference type="Proteomes" id="UP001201985">
    <property type="component" value="Unassembled WGS sequence"/>
</dbReference>
<sequence>MPIRLPCVLMRAGTSRGPFFLAGHLPADPARRDEWLLAALGSPHPLQIDGIGGGNSLTSKVAIIGPSAEPDIDVEYLFAQVSVERRTVDTRPNCGNMLAGVGPFALECGLVTPRHPSTIVRIRNRNTGARVEAVVQTPDGQVTYEGAASIPGVSGTAAPVALRFCDVAGSKTGRLFPSGLRRELIDGLDVTLVDGAMPMLLVAAASLNIDAALAPEAIEADAALLGRIEALRLEAGRRMGLGAVANSVIPKPALLGPGRDGATLTARYLTPHAVHRAMAVTGGITLAVAARTPGTVAFELATSDEGAGVAGVRIAHPAGVLEIGLGMEGEAVRWASVLRTARRIFEGHLLLPAQGLAEAAAPRLAAE</sequence>
<name>A0ABS9WBC0_9PROT</name>
<evidence type="ECO:0000313" key="4">
    <source>
        <dbReference type="Proteomes" id="UP001201985"/>
    </source>
</evidence>
<organism evidence="3 4">
    <name type="scientific">Teichococcus vastitatis</name>
    <dbReference type="NCBI Taxonomy" id="2307076"/>
    <lineage>
        <taxon>Bacteria</taxon>
        <taxon>Pseudomonadati</taxon>
        <taxon>Pseudomonadota</taxon>
        <taxon>Alphaproteobacteria</taxon>
        <taxon>Acetobacterales</taxon>
        <taxon>Roseomonadaceae</taxon>
        <taxon>Roseomonas</taxon>
    </lineage>
</organism>
<gene>
    <name evidence="3" type="ORF">MON41_23470</name>
</gene>
<dbReference type="PANTHER" id="PTHR43709">
    <property type="entry name" value="ACONITATE ISOMERASE-RELATED"/>
    <property type="match status" value="1"/>
</dbReference>
<comment type="similarity">
    <text evidence="1">Belongs to the PrpF family.</text>
</comment>
<reference evidence="3 4" key="1">
    <citation type="submission" date="2022-03" db="EMBL/GenBank/DDBJ databases">
        <title>Complete genome analysis of Roseomonas KG 17.1 : a prolific producer of plant growth promoters.</title>
        <authorList>
            <person name="Saadouli I."/>
            <person name="Najjari A."/>
            <person name="Mosbah A."/>
            <person name="Ouzari H.I."/>
        </authorList>
    </citation>
    <scope>NUCLEOTIDE SEQUENCE [LARGE SCALE GENOMIC DNA]</scope>
    <source>
        <strain evidence="3 4">KG17-1</strain>
    </source>
</reference>
<keyword evidence="2 3" id="KW-0413">Isomerase</keyword>
<dbReference type="NCBIfam" id="NF033377">
    <property type="entry name" value="OMA_tautomer"/>
    <property type="match status" value="1"/>
</dbReference>
<evidence type="ECO:0000256" key="2">
    <source>
        <dbReference type="ARBA" id="ARBA00023235"/>
    </source>
</evidence>
<dbReference type="Pfam" id="PF04303">
    <property type="entry name" value="PrpF"/>
    <property type="match status" value="1"/>
</dbReference>
<dbReference type="EMBL" id="JALBUU010000125">
    <property type="protein sequence ID" value="MCI0756601.1"/>
    <property type="molecule type" value="Genomic_DNA"/>
</dbReference>
<dbReference type="PANTHER" id="PTHR43709:SF3">
    <property type="entry name" value="ISOMERASE YBHH-RELATED"/>
    <property type="match status" value="1"/>
</dbReference>
<keyword evidence="4" id="KW-1185">Reference proteome</keyword>
<proteinExistence type="inferred from homology"/>
<dbReference type="EC" id="5.3.2.8" evidence="3"/>
<evidence type="ECO:0000256" key="1">
    <source>
        <dbReference type="ARBA" id="ARBA00007673"/>
    </source>
</evidence>
<protein>
    <submittedName>
        <fullName evidence="3">4-oxalomesaconate tautomerase</fullName>
        <ecNumber evidence="3">5.3.2.8</ecNumber>
    </submittedName>
</protein>
<accession>A0ABS9WBC0</accession>
<evidence type="ECO:0000313" key="3">
    <source>
        <dbReference type="EMBL" id="MCI0756601.1"/>
    </source>
</evidence>
<comment type="caution">
    <text evidence="3">The sequence shown here is derived from an EMBL/GenBank/DDBJ whole genome shotgun (WGS) entry which is preliminary data.</text>
</comment>
<dbReference type="Gene3D" id="3.10.310.10">
    <property type="entry name" value="Diaminopimelate Epimerase, Chain A, domain 1"/>
    <property type="match status" value="2"/>
</dbReference>
<dbReference type="InterPro" id="IPR007400">
    <property type="entry name" value="PrpF-like"/>
</dbReference>